<reference evidence="3" key="1">
    <citation type="journal article" date="2012" name="Stand. Genomic Sci.">
        <title>Genome sequence of the Antarctic rhodopsins-containing flavobacterium Gillisia limnaea type strain (R-8282(T)).</title>
        <authorList>
            <person name="Riedel T."/>
            <person name="Held B."/>
            <person name="Nolan M."/>
            <person name="Lucas S."/>
            <person name="Lapidus A."/>
            <person name="Tice H."/>
            <person name="Del Rio T.G."/>
            <person name="Cheng J.F."/>
            <person name="Han C."/>
            <person name="Tapia R."/>
            <person name="Goodwin L.A."/>
            <person name="Pitluck S."/>
            <person name="Liolios K."/>
            <person name="Mavromatis K."/>
            <person name="Pagani I."/>
            <person name="Ivanova N."/>
            <person name="Mikhailova N."/>
            <person name="Pati A."/>
            <person name="Chen A."/>
            <person name="Palaniappan K."/>
            <person name="Land M."/>
            <person name="Rohde M."/>
            <person name="Tindall B.J."/>
            <person name="Detter J.C."/>
            <person name="Goker M."/>
            <person name="Bristow J."/>
            <person name="Eisen J.A."/>
            <person name="Markowitz V."/>
            <person name="Hugenholtz P."/>
            <person name="Kyrpides N.C."/>
            <person name="Klenk H.P."/>
            <person name="Woyke T."/>
        </authorList>
    </citation>
    <scope>NUCLEOTIDE SEQUENCE [LARGE SCALE GENOMIC DNA]</scope>
    <source>
        <strain evidence="3">DSM 15749 / LMG 21470 / R-8282</strain>
    </source>
</reference>
<dbReference type="AlphaFoldDB" id="H2BTV3"/>
<gene>
    <name evidence="2" type="ORF">Gilli_3160</name>
</gene>
<keyword evidence="1" id="KW-0812">Transmembrane</keyword>
<keyword evidence="3" id="KW-1185">Reference proteome</keyword>
<sequence length="173" mass="20122">MDEINIIQLFFFLLPAVIVGAISYYFFKMHVDNEEKLRRFLLRQENQKTSLPIKLQAFERMALLLERISPGKLLLRIKPSNFSKEEYEQLLIRNIDQEFEHNLAQQIYLSAECWNVVKTAKNATIGIIRKTGMSEDIDSAEKLREVILTSSIDQTSPTDAALEFIKKEVRNTI</sequence>
<dbReference type="eggNOG" id="ENOG502ZBUH">
    <property type="taxonomic scope" value="Bacteria"/>
</dbReference>
<proteinExistence type="predicted"/>
<dbReference type="RefSeq" id="WP_006990073.1">
    <property type="nucleotide sequence ID" value="NZ_JH594606.1"/>
</dbReference>
<dbReference type="Pfam" id="PF25589">
    <property type="entry name" value="DUF7935"/>
    <property type="match status" value="1"/>
</dbReference>
<accession>H2BTV3</accession>
<dbReference type="OrthoDB" id="1493032at2"/>
<dbReference type="InterPro" id="IPR057695">
    <property type="entry name" value="DUF7935"/>
</dbReference>
<protein>
    <submittedName>
        <fullName evidence="2">Uncharacterized protein</fullName>
    </submittedName>
</protein>
<evidence type="ECO:0000256" key="1">
    <source>
        <dbReference type="SAM" id="Phobius"/>
    </source>
</evidence>
<evidence type="ECO:0000313" key="3">
    <source>
        <dbReference type="Proteomes" id="UP000003844"/>
    </source>
</evidence>
<dbReference type="EMBL" id="JH594606">
    <property type="protein sequence ID" value="EHQ03767.1"/>
    <property type="molecule type" value="Genomic_DNA"/>
</dbReference>
<organism evidence="2 3">
    <name type="scientific">Gillisia limnaea (strain DSM 15749 / LMG 21470 / R-8282)</name>
    <dbReference type="NCBI Taxonomy" id="865937"/>
    <lineage>
        <taxon>Bacteria</taxon>
        <taxon>Pseudomonadati</taxon>
        <taxon>Bacteroidota</taxon>
        <taxon>Flavobacteriia</taxon>
        <taxon>Flavobacteriales</taxon>
        <taxon>Flavobacteriaceae</taxon>
        <taxon>Gillisia</taxon>
    </lineage>
</organism>
<evidence type="ECO:0000313" key="2">
    <source>
        <dbReference type="EMBL" id="EHQ03767.1"/>
    </source>
</evidence>
<dbReference type="Proteomes" id="UP000003844">
    <property type="component" value="Unassembled WGS sequence"/>
</dbReference>
<keyword evidence="1" id="KW-0472">Membrane</keyword>
<dbReference type="HOGENOM" id="CLU_120969_0_0_10"/>
<dbReference type="STRING" id="865937.Gilli_3160"/>
<keyword evidence="1" id="KW-1133">Transmembrane helix</keyword>
<name>H2BTV3_GILLR</name>
<feature type="transmembrane region" description="Helical" evidence="1">
    <location>
        <begin position="6"/>
        <end position="27"/>
    </location>
</feature>